<dbReference type="GO" id="GO:0045211">
    <property type="term" value="C:postsynaptic membrane"/>
    <property type="evidence" value="ECO:0007669"/>
    <property type="project" value="UniProtKB-SubCell"/>
</dbReference>
<evidence type="ECO:0000256" key="12">
    <source>
        <dbReference type="ARBA" id="ARBA00023170"/>
    </source>
</evidence>
<dbReference type="Gene3D" id="3.40.50.2300">
    <property type="match status" value="2"/>
</dbReference>
<dbReference type="InterPro" id="IPR001828">
    <property type="entry name" value="ANF_lig-bd_rcpt"/>
</dbReference>
<evidence type="ECO:0000256" key="5">
    <source>
        <dbReference type="ARBA" id="ARBA00022729"/>
    </source>
</evidence>
<dbReference type="AlphaFoldDB" id="B3RKU8"/>
<evidence type="ECO:0000256" key="14">
    <source>
        <dbReference type="ARBA" id="ARBA00023224"/>
    </source>
</evidence>
<evidence type="ECO:0000313" key="20">
    <source>
        <dbReference type="Proteomes" id="UP000009022"/>
    </source>
</evidence>
<dbReference type="SUPFAM" id="SSF53822">
    <property type="entry name" value="Periplasmic binding protein-like I"/>
    <property type="match status" value="1"/>
</dbReference>
<dbReference type="GO" id="GO:0038039">
    <property type="term" value="C:G protein-coupled receptor heterodimeric complex"/>
    <property type="evidence" value="ECO:0000318"/>
    <property type="project" value="GO_Central"/>
</dbReference>
<evidence type="ECO:0000313" key="19">
    <source>
        <dbReference type="EMBL" id="EDV28649.1"/>
    </source>
</evidence>
<evidence type="ECO:0000256" key="7">
    <source>
        <dbReference type="ARBA" id="ARBA00023018"/>
    </source>
</evidence>
<name>B3RKU8_TRIAD</name>
<evidence type="ECO:0000259" key="18">
    <source>
        <dbReference type="PROSITE" id="PS50259"/>
    </source>
</evidence>
<dbReference type="Pfam" id="PF00003">
    <property type="entry name" value="7tm_3"/>
    <property type="match status" value="1"/>
</dbReference>
<dbReference type="OMA" id="IFRSEMA"/>
<keyword evidence="13" id="KW-0325">Glycoprotein</keyword>
<dbReference type="PRINTS" id="PR01177">
    <property type="entry name" value="GABAB1RECPTR"/>
</dbReference>
<evidence type="ECO:0000256" key="3">
    <source>
        <dbReference type="ARBA" id="ARBA00022553"/>
    </source>
</evidence>
<keyword evidence="14" id="KW-0807">Transducer</keyword>
<organism evidence="19 20">
    <name type="scientific">Trichoplax adhaerens</name>
    <name type="common">Trichoplax reptans</name>
    <dbReference type="NCBI Taxonomy" id="10228"/>
    <lineage>
        <taxon>Eukaryota</taxon>
        <taxon>Metazoa</taxon>
        <taxon>Placozoa</taxon>
        <taxon>Uniplacotomia</taxon>
        <taxon>Trichoplacea</taxon>
        <taxon>Trichoplacidae</taxon>
        <taxon>Trichoplax</taxon>
    </lineage>
</organism>
<evidence type="ECO:0000256" key="8">
    <source>
        <dbReference type="ARBA" id="ARBA00023040"/>
    </source>
</evidence>
<evidence type="ECO:0000256" key="6">
    <source>
        <dbReference type="ARBA" id="ARBA00022989"/>
    </source>
</evidence>
<dbReference type="KEGG" id="tad:TRIADDRAFT_51773"/>
<keyword evidence="5" id="KW-0732">Signal</keyword>
<dbReference type="PROSITE" id="PS50259">
    <property type="entry name" value="G_PROTEIN_RECEP_F3_4"/>
    <property type="match status" value="1"/>
</dbReference>
<keyword evidence="12" id="KW-0675">Receptor</keyword>
<evidence type="ECO:0000256" key="11">
    <source>
        <dbReference type="ARBA" id="ARBA00023157"/>
    </source>
</evidence>
<dbReference type="RefSeq" id="XP_002107851.1">
    <property type="nucleotide sequence ID" value="XM_002107815.1"/>
</dbReference>
<dbReference type="eggNOG" id="KOG1055">
    <property type="taxonomic scope" value="Eukaryota"/>
</dbReference>
<accession>B3RKU8</accession>
<feature type="transmembrane region" description="Helical" evidence="17">
    <location>
        <begin position="481"/>
        <end position="508"/>
    </location>
</feature>
<keyword evidence="7" id="KW-0770">Synapse</keyword>
<evidence type="ECO:0000256" key="2">
    <source>
        <dbReference type="ARBA" id="ARBA00022475"/>
    </source>
</evidence>
<keyword evidence="8" id="KW-0297">G-protein coupled receptor</keyword>
<protein>
    <recommendedName>
        <fullName evidence="18">G-protein coupled receptors family 3 profile domain-containing protein</fullName>
    </recommendedName>
</protein>
<feature type="transmembrane region" description="Helical" evidence="17">
    <location>
        <begin position="561"/>
        <end position="580"/>
    </location>
</feature>
<dbReference type="EMBL" id="DS985241">
    <property type="protein sequence ID" value="EDV28649.1"/>
    <property type="molecule type" value="Genomic_DNA"/>
</dbReference>
<feature type="transmembrane region" description="Helical" evidence="17">
    <location>
        <begin position="601"/>
        <end position="622"/>
    </location>
</feature>
<keyword evidence="15" id="KW-0628">Postsynaptic cell membrane</keyword>
<dbReference type="CDD" id="cd15047">
    <property type="entry name" value="7tmC_GABA-B-like"/>
    <property type="match status" value="1"/>
</dbReference>
<evidence type="ECO:0000256" key="16">
    <source>
        <dbReference type="ARBA" id="ARBA00034104"/>
    </source>
</evidence>
<dbReference type="GeneID" id="6749853"/>
<evidence type="ECO:0000256" key="1">
    <source>
        <dbReference type="ARBA" id="ARBA00008991"/>
    </source>
</evidence>
<evidence type="ECO:0000256" key="13">
    <source>
        <dbReference type="ARBA" id="ARBA00023180"/>
    </source>
</evidence>
<dbReference type="HOGENOM" id="CLU_005240_2_0_1"/>
<keyword evidence="6 17" id="KW-1133">Transmembrane helix</keyword>
<dbReference type="Proteomes" id="UP000009022">
    <property type="component" value="Unassembled WGS sequence"/>
</dbReference>
<dbReference type="PANTHER" id="PTHR10519:SF78">
    <property type="entry name" value="G-PROTEIN COUPLED RECEPTORS FAMILY 3 PROFILE DOMAIN-CONTAINING PROTEIN"/>
    <property type="match status" value="1"/>
</dbReference>
<reference evidence="19 20" key="1">
    <citation type="journal article" date="2008" name="Nature">
        <title>The Trichoplax genome and the nature of placozoans.</title>
        <authorList>
            <person name="Srivastava M."/>
            <person name="Begovic E."/>
            <person name="Chapman J."/>
            <person name="Putnam N.H."/>
            <person name="Hellsten U."/>
            <person name="Kawashima T."/>
            <person name="Kuo A."/>
            <person name="Mitros T."/>
            <person name="Salamov A."/>
            <person name="Carpenter M.L."/>
            <person name="Signorovitch A.Y."/>
            <person name="Moreno M.A."/>
            <person name="Kamm K."/>
            <person name="Grimwood J."/>
            <person name="Schmutz J."/>
            <person name="Shapiro H."/>
            <person name="Grigoriev I.V."/>
            <person name="Buss L.W."/>
            <person name="Schierwater B."/>
            <person name="Dellaporta S.L."/>
            <person name="Rokhsar D.S."/>
        </authorList>
    </citation>
    <scope>NUCLEOTIDE SEQUENCE [LARGE SCALE GENOMIC DNA]</scope>
    <source>
        <strain evidence="19 20">Grell-BS-1999</strain>
    </source>
</reference>
<dbReference type="InterPro" id="IPR002455">
    <property type="entry name" value="GPCR3_GABA-B"/>
</dbReference>
<feature type="transmembrane region" description="Helical" evidence="17">
    <location>
        <begin position="698"/>
        <end position="717"/>
    </location>
</feature>
<keyword evidence="10 17" id="KW-0472">Membrane</keyword>
<evidence type="ECO:0000256" key="17">
    <source>
        <dbReference type="SAM" id="Phobius"/>
    </source>
</evidence>
<dbReference type="PANTHER" id="PTHR10519">
    <property type="entry name" value="GABA-B RECEPTOR"/>
    <property type="match status" value="1"/>
</dbReference>
<keyword evidence="3" id="KW-0597">Phosphoprotein</keyword>
<dbReference type="OrthoDB" id="17569at2759"/>
<dbReference type="CTD" id="6749853"/>
<dbReference type="FunFam" id="3.40.50.2300:FF:000072">
    <property type="entry name" value="Gamma-aminobutyric acid type B receptor subunit 2"/>
    <property type="match status" value="2"/>
</dbReference>
<dbReference type="CDD" id="cd06366">
    <property type="entry name" value="PBP1_GABAb_receptor"/>
    <property type="match status" value="1"/>
</dbReference>
<gene>
    <name evidence="19" type="ORF">TRIADDRAFT_51773</name>
</gene>
<dbReference type="Pfam" id="PF01094">
    <property type="entry name" value="ANF_receptor"/>
    <property type="match status" value="1"/>
</dbReference>
<keyword evidence="4 17" id="KW-0812">Transmembrane</keyword>
<evidence type="ECO:0000256" key="4">
    <source>
        <dbReference type="ARBA" id="ARBA00022692"/>
    </source>
</evidence>
<dbReference type="InterPro" id="IPR000337">
    <property type="entry name" value="GPCR_3"/>
</dbReference>
<sequence length="807" mass="90305">MKWTKYSRQHIMGNWWCIIMGIFLNCQFKNQQITVLSLHEDSLKSIYIGGSFSLDGDGTSVGDCLIATHFALEHINNNSNILQGYNLKLISGNARCNAGVGMKVLFHQLSTPPKKLMILGSACSTVTEPMAQTSREFDLVQISYASVSPALSNRKFYPNFFRTRSSENERIKPNFSILKRFNWKNIAVMVESINLYTSLADRIISIANSSGINIVVSYTFETNKDPLQGLSVIKKSSVRIIYTGFFPSPGRRLLCRAYHLGLTPPKYTWIGPGWFTQPYWWRGRDSGKVVIGNVECSDAVMDSMVEGFFSADPLPLSPNKLPTVSGLTPGEWIQDYDIYRQQPQFHEFLGGKKFAGFTYDATWVIALALNNSMQRLVENNKTLEEFDYNDKVYLDIFRSEMAKTKIDGVTGPIAFTEAGDRLGVAMLGRLEKGKNVEIGLYYTETDNVVWNNSVNISWGTNDGKPPIDLPAIKIHKDTVPLFLYITMVVLSGFGIALALFFMTFNMLYRNNRIIKVASPNINNIIAVSAIFCYLSIIFLGMNAESVGTNKILLRTACWARTWLLLLGFMTGFSALFTKTWRLQVIFSNRSAKSKVITNQQLYLFIAMIVLVGIVILTVQAVIDPIRIIERNTTEETSLNDDIIIIHNSITCSTNMPAVWQITMLGINGVLLAFGLSLAWRTRNIYITAANDSKYIGLAIYNVSVFAGTAVVVGLAIVKIKRQGLSISRIGTLENRPKSTIRSRGVTNTVQSQTGRSTEDIVKEKDDEIIELHKTIEELRASIEIIRSKAFDTRHEAIAIVGVSCSKL</sequence>
<dbReference type="PRINTS" id="PR01176">
    <property type="entry name" value="GABABRECEPTR"/>
</dbReference>
<dbReference type="STRING" id="10228.B3RKU8"/>
<evidence type="ECO:0000256" key="9">
    <source>
        <dbReference type="ARBA" id="ARBA00023054"/>
    </source>
</evidence>
<feature type="domain" description="G-protein coupled receptors family 3 profile" evidence="18">
    <location>
        <begin position="483"/>
        <end position="719"/>
    </location>
</feature>
<dbReference type="InParanoid" id="B3RKU8"/>
<keyword evidence="20" id="KW-1185">Reference proteome</keyword>
<dbReference type="PhylomeDB" id="B3RKU8"/>
<keyword evidence="11" id="KW-1015">Disulfide bond</keyword>
<comment type="similarity">
    <text evidence="1">Belongs to the G-protein coupled receptor 3 family. GABA-B receptor subfamily.</text>
</comment>
<keyword evidence="9" id="KW-0175">Coiled coil</keyword>
<feature type="transmembrane region" description="Helical" evidence="17">
    <location>
        <begin position="520"/>
        <end position="541"/>
    </location>
</feature>
<dbReference type="PRINTS" id="PR00248">
    <property type="entry name" value="GPCRMGR"/>
</dbReference>
<dbReference type="GO" id="GO:0004965">
    <property type="term" value="F:G protein-coupled GABA receptor activity"/>
    <property type="evidence" value="ECO:0000318"/>
    <property type="project" value="GO_Central"/>
</dbReference>
<dbReference type="GO" id="GO:0007214">
    <property type="term" value="P:gamma-aminobutyric acid signaling pathway"/>
    <property type="evidence" value="ECO:0000318"/>
    <property type="project" value="GO_Central"/>
</dbReference>
<dbReference type="InterPro" id="IPR028082">
    <property type="entry name" value="Peripla_BP_I"/>
</dbReference>
<feature type="transmembrane region" description="Helical" evidence="17">
    <location>
        <begin position="657"/>
        <end position="678"/>
    </location>
</feature>
<keyword evidence="2" id="KW-1003">Cell membrane</keyword>
<evidence type="ECO:0000256" key="10">
    <source>
        <dbReference type="ARBA" id="ARBA00023136"/>
    </source>
</evidence>
<dbReference type="InterPro" id="IPR017978">
    <property type="entry name" value="GPCR_3_C"/>
</dbReference>
<proteinExistence type="inferred from homology"/>
<comment type="subcellular location">
    <subcellularLocation>
        <location evidence="16">Postsynaptic cell membrane</location>
        <topology evidence="16">Multi-pass membrane protein</topology>
    </subcellularLocation>
</comment>
<evidence type="ECO:0000256" key="15">
    <source>
        <dbReference type="ARBA" id="ARBA00023257"/>
    </source>
</evidence>